<accession>A0A2S7IJA1</accession>
<protein>
    <recommendedName>
        <fullName evidence="3">beta-lactamase</fullName>
        <ecNumber evidence="3">3.5.2.6</ecNumber>
    </recommendedName>
</protein>
<evidence type="ECO:0000256" key="2">
    <source>
        <dbReference type="ARBA" id="ARBA00009009"/>
    </source>
</evidence>
<sequence length="344" mass="37495">MIFSGFPFLRLICGFILLPLLVSAQSSLKTSDLATQRLQQELERMARLAKGKVGVCALHLESGREIRMNANDRFPMASTMKVAVAVELLRKIEKGELSYLTMTELKPSDLHPGSGTLETLFAKPGVQLSLQNLMELMMVISDNSATDVLIRLAGGTGAVQNRLKTLGIKGMSVDRTIIQLIADWEGVTLPDTSQWKNPGFYTKLEEQLTPEVRKTAQATFDKDPRDTATPQAMVELLTQIYQAKAVSAASRDTLLAIMERCRGGQGRLKGYLPPETVVAHKTGTMGASATDDVGIITLPGNAGHIVIAVMVGASQAPSELREQTIAQISRSVYDYFLYQPTPSK</sequence>
<dbReference type="InterPro" id="IPR045155">
    <property type="entry name" value="Beta-lactam_cat"/>
</dbReference>
<proteinExistence type="inferred from homology"/>
<dbReference type="NCBIfam" id="NF033103">
    <property type="entry name" value="bla_class_A"/>
    <property type="match status" value="1"/>
</dbReference>
<comment type="similarity">
    <text evidence="2">Belongs to the class-A beta-lactamase family.</text>
</comment>
<reference evidence="6" key="1">
    <citation type="submission" date="2018-02" db="EMBL/GenBank/DDBJ databases">
        <title>Genome sequencing of Solimonas sp. HR-BB.</title>
        <authorList>
            <person name="Lee Y."/>
            <person name="Jeon C.O."/>
        </authorList>
    </citation>
    <scope>NUCLEOTIDE SEQUENCE [LARGE SCALE GENOMIC DNA]</scope>
    <source>
        <strain evidence="6">HR-U</strain>
    </source>
</reference>
<dbReference type="EMBL" id="PTRA01000003">
    <property type="protein sequence ID" value="PQA56394.1"/>
    <property type="molecule type" value="Genomic_DNA"/>
</dbReference>
<organism evidence="5 6">
    <name type="scientific">Siphonobacter curvatus</name>
    <dbReference type="NCBI Taxonomy" id="2094562"/>
    <lineage>
        <taxon>Bacteria</taxon>
        <taxon>Pseudomonadati</taxon>
        <taxon>Bacteroidota</taxon>
        <taxon>Cytophagia</taxon>
        <taxon>Cytophagales</taxon>
        <taxon>Cytophagaceae</taxon>
        <taxon>Siphonobacter</taxon>
    </lineage>
</organism>
<name>A0A2S7IJA1_9BACT</name>
<dbReference type="GO" id="GO:0008800">
    <property type="term" value="F:beta-lactamase activity"/>
    <property type="evidence" value="ECO:0007669"/>
    <property type="project" value="UniProtKB-EC"/>
</dbReference>
<dbReference type="EC" id="3.5.2.6" evidence="3"/>
<gene>
    <name evidence="5" type="ORF">C5O19_18540</name>
</gene>
<evidence type="ECO:0000256" key="3">
    <source>
        <dbReference type="ARBA" id="ARBA00012865"/>
    </source>
</evidence>
<keyword evidence="6" id="KW-1185">Reference proteome</keyword>
<dbReference type="SUPFAM" id="SSF56601">
    <property type="entry name" value="beta-lactamase/transpeptidase-like"/>
    <property type="match status" value="1"/>
</dbReference>
<evidence type="ECO:0000313" key="5">
    <source>
        <dbReference type="EMBL" id="PQA56394.1"/>
    </source>
</evidence>
<dbReference type="Gene3D" id="3.40.710.10">
    <property type="entry name" value="DD-peptidase/beta-lactamase superfamily"/>
    <property type="match status" value="1"/>
</dbReference>
<dbReference type="Pfam" id="PF13354">
    <property type="entry name" value="Beta-lactamase2"/>
    <property type="match status" value="1"/>
</dbReference>
<dbReference type="PRINTS" id="PR00118">
    <property type="entry name" value="BLACTAMASEA"/>
</dbReference>
<dbReference type="InterPro" id="IPR000871">
    <property type="entry name" value="Beta-lactam_class-A"/>
</dbReference>
<evidence type="ECO:0000256" key="1">
    <source>
        <dbReference type="ARBA" id="ARBA00001526"/>
    </source>
</evidence>
<dbReference type="Proteomes" id="UP000239590">
    <property type="component" value="Unassembled WGS sequence"/>
</dbReference>
<evidence type="ECO:0000259" key="4">
    <source>
        <dbReference type="Pfam" id="PF13354"/>
    </source>
</evidence>
<dbReference type="GO" id="GO:0030655">
    <property type="term" value="P:beta-lactam antibiotic catabolic process"/>
    <property type="evidence" value="ECO:0007669"/>
    <property type="project" value="InterPro"/>
</dbReference>
<dbReference type="PANTHER" id="PTHR35333">
    <property type="entry name" value="BETA-LACTAMASE"/>
    <property type="match status" value="1"/>
</dbReference>
<dbReference type="OrthoDB" id="9772863at2"/>
<comment type="caution">
    <text evidence="5">The sequence shown here is derived from an EMBL/GenBank/DDBJ whole genome shotgun (WGS) entry which is preliminary data.</text>
</comment>
<dbReference type="GO" id="GO:0046677">
    <property type="term" value="P:response to antibiotic"/>
    <property type="evidence" value="ECO:0007669"/>
    <property type="project" value="InterPro"/>
</dbReference>
<keyword evidence="5" id="KW-0378">Hydrolase</keyword>
<dbReference type="PANTHER" id="PTHR35333:SF3">
    <property type="entry name" value="BETA-LACTAMASE-TYPE TRANSPEPTIDASE FOLD CONTAINING PROTEIN"/>
    <property type="match status" value="1"/>
</dbReference>
<evidence type="ECO:0000313" key="6">
    <source>
        <dbReference type="Proteomes" id="UP000239590"/>
    </source>
</evidence>
<comment type="catalytic activity">
    <reaction evidence="1">
        <text>a beta-lactam + H2O = a substituted beta-amino acid</text>
        <dbReference type="Rhea" id="RHEA:20401"/>
        <dbReference type="ChEBI" id="CHEBI:15377"/>
        <dbReference type="ChEBI" id="CHEBI:35627"/>
        <dbReference type="ChEBI" id="CHEBI:140347"/>
        <dbReference type="EC" id="3.5.2.6"/>
    </reaction>
</comment>
<dbReference type="AlphaFoldDB" id="A0A2S7IJA1"/>
<feature type="domain" description="Beta-lactamase class A catalytic" evidence="4">
    <location>
        <begin position="54"/>
        <end position="311"/>
    </location>
</feature>
<dbReference type="InterPro" id="IPR012338">
    <property type="entry name" value="Beta-lactam/transpept-like"/>
</dbReference>